<evidence type="ECO:0000313" key="5">
    <source>
        <dbReference type="Proteomes" id="UP000038622"/>
    </source>
</evidence>
<dbReference type="Proteomes" id="UP000041394">
    <property type="component" value="Unassembled WGS sequence"/>
</dbReference>
<reference evidence="5" key="2">
    <citation type="submission" date="2014-12" db="EMBL/GenBank/DDBJ databases">
        <authorList>
            <person name="Smet A."/>
        </authorList>
    </citation>
    <scope>NUCLEOTIDE SEQUENCE [LARGE SCALE GENOMIC DNA]</scope>
</reference>
<sequence length="44" mass="4899">MPWASTCLEKLKVLRLHGLTSQSPKETPSSSLTLRSERFLKAIG</sequence>
<evidence type="ECO:0000313" key="7">
    <source>
        <dbReference type="Proteomes" id="UP000043437"/>
    </source>
</evidence>
<dbReference type="Proteomes" id="UP000043437">
    <property type="component" value="Unassembled WGS sequence"/>
</dbReference>
<dbReference type="EMBL" id="CDMN01000037">
    <property type="protein sequence ID" value="CRF44435.1"/>
    <property type="molecule type" value="Genomic_DNA"/>
</dbReference>
<dbReference type="EMBL" id="CDML01000048">
    <property type="protein sequence ID" value="CRF41688.1"/>
    <property type="molecule type" value="Genomic_DNA"/>
</dbReference>
<evidence type="ECO:0000313" key="3">
    <source>
        <dbReference type="EMBL" id="CRF44435.1"/>
    </source>
</evidence>
<accession>A0A0K2Y492</accession>
<keyword evidence="5" id="KW-1185">Reference proteome</keyword>
<name>A0A0K2Y492_9HELI</name>
<dbReference type="AlphaFoldDB" id="A0A0K2Y492"/>
<dbReference type="EMBL" id="CDMG01000009">
    <property type="protein sequence ID" value="CRF52669.1"/>
    <property type="molecule type" value="Genomic_DNA"/>
</dbReference>
<evidence type="ECO:0000313" key="4">
    <source>
        <dbReference type="EMBL" id="CRF52669.1"/>
    </source>
</evidence>
<evidence type="ECO:0000313" key="2">
    <source>
        <dbReference type="EMBL" id="CRF42679.1"/>
    </source>
</evidence>
<gene>
    <name evidence="1" type="ORF">HAL011_14960</name>
    <name evidence="2" type="ORF">HAL013_08740</name>
    <name evidence="4" type="ORF">HAL07_11340</name>
    <name evidence="3" type="ORF">HAL09_10170</name>
</gene>
<organism evidence="4 7">
    <name type="scientific">Helicobacter ailurogastricus</name>
    <dbReference type="NCBI Taxonomy" id="1578720"/>
    <lineage>
        <taxon>Bacteria</taxon>
        <taxon>Pseudomonadati</taxon>
        <taxon>Campylobacterota</taxon>
        <taxon>Epsilonproteobacteria</taxon>
        <taxon>Campylobacterales</taxon>
        <taxon>Helicobacteraceae</taxon>
        <taxon>Helicobacter</taxon>
    </lineage>
</organism>
<reference evidence="4" key="1">
    <citation type="submission" date="2014-12" db="EMBL/GenBank/DDBJ databases">
        <title>Whole genome sequences of four Staphylococcus schleiferi canine isolates.</title>
        <authorList>
            <person name="Misic A.M."/>
            <person name="Cain C."/>
            <person name="Morris D.O."/>
            <person name="Rankin S."/>
            <person name="Beiting D."/>
        </authorList>
    </citation>
    <scope>NUCLEOTIDE SEQUENCE</scope>
    <source>
        <strain evidence="1">ASB11</strain>
        <strain evidence="2">ASB13</strain>
        <strain evidence="4">ASB7</strain>
        <strain evidence="3">ASB9</strain>
    </source>
</reference>
<evidence type="ECO:0000313" key="6">
    <source>
        <dbReference type="Proteomes" id="UP000041394"/>
    </source>
</evidence>
<dbReference type="Proteomes" id="UP000045175">
    <property type="component" value="Unassembled WGS sequence"/>
</dbReference>
<dbReference type="EMBL" id="CDMH01000038">
    <property type="protein sequence ID" value="CRF42679.1"/>
    <property type="molecule type" value="Genomic_DNA"/>
</dbReference>
<evidence type="ECO:0000313" key="1">
    <source>
        <dbReference type="EMBL" id="CRF41688.1"/>
    </source>
</evidence>
<protein>
    <submittedName>
        <fullName evidence="4">Uncharacterized protein</fullName>
    </submittedName>
</protein>
<dbReference type="Proteomes" id="UP000038622">
    <property type="component" value="Unassembled WGS sequence"/>
</dbReference>
<proteinExistence type="predicted"/>
<reference evidence="6 7" key="3">
    <citation type="submission" date="2014-12" db="EMBL/GenBank/DDBJ databases">
        <authorList>
            <person name="Jaenicke S."/>
        </authorList>
    </citation>
    <scope>NUCLEOTIDE SEQUENCE [LARGE SCALE GENOMIC DNA]</scope>
</reference>